<dbReference type="OrthoDB" id="443772at2759"/>
<feature type="compositionally biased region" description="Acidic residues" evidence="7">
    <location>
        <begin position="11"/>
        <end position="24"/>
    </location>
</feature>
<feature type="compositionally biased region" description="Basic residues" evidence="7">
    <location>
        <begin position="223"/>
        <end position="252"/>
    </location>
</feature>
<organism evidence="8 9">
    <name type="scientific">Nezara viridula</name>
    <name type="common">Southern green stink bug</name>
    <name type="synonym">Cimex viridulus</name>
    <dbReference type="NCBI Taxonomy" id="85310"/>
    <lineage>
        <taxon>Eukaryota</taxon>
        <taxon>Metazoa</taxon>
        <taxon>Ecdysozoa</taxon>
        <taxon>Arthropoda</taxon>
        <taxon>Hexapoda</taxon>
        <taxon>Insecta</taxon>
        <taxon>Pterygota</taxon>
        <taxon>Neoptera</taxon>
        <taxon>Paraneoptera</taxon>
        <taxon>Hemiptera</taxon>
        <taxon>Heteroptera</taxon>
        <taxon>Panheteroptera</taxon>
        <taxon>Pentatomomorpha</taxon>
        <taxon>Pentatomoidea</taxon>
        <taxon>Pentatomidae</taxon>
        <taxon>Pentatominae</taxon>
        <taxon>Nezara</taxon>
    </lineage>
</organism>
<keyword evidence="4" id="KW-0690">Ribosome biogenesis</keyword>
<feature type="region of interest" description="Disordered" evidence="7">
    <location>
        <begin position="214"/>
        <end position="299"/>
    </location>
</feature>
<keyword evidence="6" id="KW-0539">Nucleus</keyword>
<comment type="subcellular location">
    <subcellularLocation>
        <location evidence="2">Nucleus</location>
        <location evidence="2">Nucleolus</location>
    </subcellularLocation>
</comment>
<comment type="function">
    <text evidence="1">Required for the processing of the 27S pre-rRNA.</text>
</comment>
<sequence length="299" mass="34439">MKRPTLRELELQELENYEGETDSETEAIQEAFARGDLKPGLNIPVKDKVKTNNVPLLKDTLSEIKLDLPWIERLDVTNEQAPLAPELALQIREEEQGHNPLVYDELKRESVFYRQAQNAAMKVLPKLKELGLRTERPDDYFAEMAKSDQHMQKVKGEAIKKKLMMERIEKLREIRAQKKVQKALHAQAKVAKVQSKKQMLEEVKKYRKGETKSLAFLEPGFKPKAKPNKSQIKRQRKDTKFGHGGKKRGAKRNTRDSTSGIEPKRPRNKPFTAGSGKKAMQQKRPGKNARLKQKSKRKN</sequence>
<keyword evidence="9" id="KW-1185">Reference proteome</keyword>
<evidence type="ECO:0000256" key="3">
    <source>
        <dbReference type="ARBA" id="ARBA00007336"/>
    </source>
</evidence>
<keyword evidence="5" id="KW-0175">Coiled coil</keyword>
<gene>
    <name evidence="8" type="ORF">NEZAVI_LOCUS7364</name>
</gene>
<feature type="region of interest" description="Disordered" evidence="7">
    <location>
        <begin position="1"/>
        <end position="24"/>
    </location>
</feature>
<accession>A0A9P0H929</accession>
<evidence type="ECO:0000313" key="9">
    <source>
        <dbReference type="Proteomes" id="UP001152798"/>
    </source>
</evidence>
<evidence type="ECO:0000256" key="6">
    <source>
        <dbReference type="ARBA" id="ARBA00023242"/>
    </source>
</evidence>
<dbReference type="GO" id="GO:0030687">
    <property type="term" value="C:preribosome, large subunit precursor"/>
    <property type="evidence" value="ECO:0007669"/>
    <property type="project" value="TreeGrafter"/>
</dbReference>
<dbReference type="GO" id="GO:0005730">
    <property type="term" value="C:nucleolus"/>
    <property type="evidence" value="ECO:0007669"/>
    <property type="project" value="UniProtKB-SubCell"/>
</dbReference>
<proteinExistence type="inferred from homology"/>
<dbReference type="Proteomes" id="UP001152798">
    <property type="component" value="Chromosome 3"/>
</dbReference>
<evidence type="ECO:0000256" key="7">
    <source>
        <dbReference type="SAM" id="MobiDB-lite"/>
    </source>
</evidence>
<dbReference type="PANTHER" id="PTHR13028:SF0">
    <property type="entry name" value="RRNA-PROCESSING PROTEIN EBP2-RELATED"/>
    <property type="match status" value="1"/>
</dbReference>
<feature type="compositionally biased region" description="Basic residues" evidence="7">
    <location>
        <begin position="280"/>
        <end position="299"/>
    </location>
</feature>
<dbReference type="GO" id="GO:0006364">
    <property type="term" value="P:rRNA processing"/>
    <property type="evidence" value="ECO:0007669"/>
    <property type="project" value="TreeGrafter"/>
</dbReference>
<dbReference type="GO" id="GO:0034399">
    <property type="term" value="C:nuclear periphery"/>
    <property type="evidence" value="ECO:0007669"/>
    <property type="project" value="TreeGrafter"/>
</dbReference>
<evidence type="ECO:0000256" key="1">
    <source>
        <dbReference type="ARBA" id="ARBA00003387"/>
    </source>
</evidence>
<evidence type="ECO:0000256" key="2">
    <source>
        <dbReference type="ARBA" id="ARBA00004604"/>
    </source>
</evidence>
<dbReference type="GO" id="GO:0042273">
    <property type="term" value="P:ribosomal large subunit biogenesis"/>
    <property type="evidence" value="ECO:0007669"/>
    <property type="project" value="TreeGrafter"/>
</dbReference>
<feature type="compositionally biased region" description="Basic and acidic residues" evidence="7">
    <location>
        <begin position="1"/>
        <end position="10"/>
    </location>
</feature>
<protein>
    <submittedName>
        <fullName evidence="8">Uncharacterized protein</fullName>
    </submittedName>
</protein>
<dbReference type="EMBL" id="OV725079">
    <property type="protein sequence ID" value="CAH1397564.1"/>
    <property type="molecule type" value="Genomic_DNA"/>
</dbReference>
<dbReference type="Pfam" id="PF05890">
    <property type="entry name" value="Ebp2"/>
    <property type="match status" value="1"/>
</dbReference>
<evidence type="ECO:0000256" key="4">
    <source>
        <dbReference type="ARBA" id="ARBA00022517"/>
    </source>
</evidence>
<dbReference type="PANTHER" id="PTHR13028">
    <property type="entry name" value="RRNA PROCESSING PROTEIN EBNA1-BINDING PROTEIN-RELATED"/>
    <property type="match status" value="1"/>
</dbReference>
<dbReference type="InterPro" id="IPR008610">
    <property type="entry name" value="Ebp2"/>
</dbReference>
<comment type="similarity">
    <text evidence="3">Belongs to the EBP2 family.</text>
</comment>
<evidence type="ECO:0000313" key="8">
    <source>
        <dbReference type="EMBL" id="CAH1397564.1"/>
    </source>
</evidence>
<reference evidence="8" key="1">
    <citation type="submission" date="2022-01" db="EMBL/GenBank/DDBJ databases">
        <authorList>
            <person name="King R."/>
        </authorList>
    </citation>
    <scope>NUCLEOTIDE SEQUENCE</scope>
</reference>
<dbReference type="AlphaFoldDB" id="A0A9P0H929"/>
<name>A0A9P0H929_NEZVI</name>
<evidence type="ECO:0000256" key="5">
    <source>
        <dbReference type="ARBA" id="ARBA00023054"/>
    </source>
</evidence>